<organism evidence="1 2">
    <name type="scientific">Legionella jordanis</name>
    <dbReference type="NCBI Taxonomy" id="456"/>
    <lineage>
        <taxon>Bacteria</taxon>
        <taxon>Pseudomonadati</taxon>
        <taxon>Pseudomonadota</taxon>
        <taxon>Gammaproteobacteria</taxon>
        <taxon>Legionellales</taxon>
        <taxon>Legionellaceae</taxon>
        <taxon>Legionella</taxon>
    </lineage>
</organism>
<dbReference type="EMBL" id="LNYJ01000011">
    <property type="protein sequence ID" value="KTD17195.1"/>
    <property type="molecule type" value="Genomic_DNA"/>
</dbReference>
<dbReference type="PATRIC" id="fig|456.5.peg.1604"/>
<protein>
    <submittedName>
        <fullName evidence="1">Uncharacterized protein</fullName>
    </submittedName>
</protein>
<dbReference type="STRING" id="456.Ljor_1501"/>
<name>A0A0W0VAN5_9GAMM</name>
<dbReference type="Proteomes" id="UP000055035">
    <property type="component" value="Unassembled WGS sequence"/>
</dbReference>
<evidence type="ECO:0000313" key="2">
    <source>
        <dbReference type="Proteomes" id="UP000055035"/>
    </source>
</evidence>
<keyword evidence="2" id="KW-1185">Reference proteome</keyword>
<reference evidence="1 2" key="1">
    <citation type="submission" date="2015-11" db="EMBL/GenBank/DDBJ databases">
        <title>Genomic analysis of 38 Legionella species identifies large and diverse effector repertoires.</title>
        <authorList>
            <person name="Burstein D."/>
            <person name="Amaro F."/>
            <person name="Zusman T."/>
            <person name="Lifshitz Z."/>
            <person name="Cohen O."/>
            <person name="Gilbert J.A."/>
            <person name="Pupko T."/>
            <person name="Shuman H.A."/>
            <person name="Segal G."/>
        </authorList>
    </citation>
    <scope>NUCLEOTIDE SEQUENCE [LARGE SCALE GENOMIC DNA]</scope>
    <source>
        <strain evidence="1 2">BL-540</strain>
    </source>
</reference>
<comment type="caution">
    <text evidence="1">The sequence shown here is derived from an EMBL/GenBank/DDBJ whole genome shotgun (WGS) entry which is preliminary data.</text>
</comment>
<dbReference type="AlphaFoldDB" id="A0A0W0VAN5"/>
<evidence type="ECO:0000313" key="1">
    <source>
        <dbReference type="EMBL" id="KTD17195.1"/>
    </source>
</evidence>
<proteinExistence type="predicted"/>
<dbReference type="RefSeq" id="WP_058470978.1">
    <property type="nucleotide sequence ID" value="NZ_CAAAIC010000003.1"/>
</dbReference>
<accession>A0A0W0VAN5</accession>
<sequence>MDYRKEKLTISFIAPESIDQGLWGQTSQRCSMFLEKVNRLTEEFKGLKLAEFVLAALQDSHRNLEISNDMTVTRPSNTLNLAFRQSVNRRDSPLIKWSPEIHGSINL</sequence>
<gene>
    <name evidence="1" type="ORF">Ljor_1501</name>
</gene>